<name>A0A7T7BMT7_PENDI</name>
<organism evidence="2 3">
    <name type="scientific">Penicillium digitatum</name>
    <name type="common">Green mold</name>
    <dbReference type="NCBI Taxonomy" id="36651"/>
    <lineage>
        <taxon>Eukaryota</taxon>
        <taxon>Fungi</taxon>
        <taxon>Dikarya</taxon>
        <taxon>Ascomycota</taxon>
        <taxon>Pezizomycotina</taxon>
        <taxon>Eurotiomycetes</taxon>
        <taxon>Eurotiomycetidae</taxon>
        <taxon>Eurotiales</taxon>
        <taxon>Aspergillaceae</taxon>
        <taxon>Penicillium</taxon>
    </lineage>
</organism>
<evidence type="ECO:0000259" key="1">
    <source>
        <dbReference type="Pfam" id="PF14214"/>
    </source>
</evidence>
<evidence type="ECO:0000313" key="3">
    <source>
        <dbReference type="Proteomes" id="UP000595662"/>
    </source>
</evidence>
<dbReference type="EMBL" id="CP060777">
    <property type="protein sequence ID" value="QQK45562.1"/>
    <property type="molecule type" value="Genomic_DNA"/>
</dbReference>
<dbReference type="PANTHER" id="PTHR45786:SF74">
    <property type="entry name" value="ATP-DEPENDENT DNA HELICASE"/>
    <property type="match status" value="1"/>
</dbReference>
<dbReference type="GeneID" id="90952142"/>
<dbReference type="RefSeq" id="XP_065957334.1">
    <property type="nucleotide sequence ID" value="XM_066099607.1"/>
</dbReference>
<accession>A0A7T7BMT7</accession>
<evidence type="ECO:0000313" key="2">
    <source>
        <dbReference type="EMBL" id="QQK45562.1"/>
    </source>
</evidence>
<dbReference type="Pfam" id="PF14214">
    <property type="entry name" value="Helitron_like_N"/>
    <property type="match status" value="1"/>
</dbReference>
<proteinExistence type="predicted"/>
<sequence>MSYAGSDYSASSVHYLFYSSNASANVNTRSLFAIPAHCPIPKFKTTGDAYDTRVSDIPLSPDWNTRNTSAAPYATLLQLMWRSPSAVPSKILGTWSWNVHIMQLNQALTFTSVSATRDSRLSRSEAVLTYSIEGTNRHFSGPLRGESPSYAGLYMIDPNTADDIRSNMNPNLQTAGRRVMSKISRWVEANNDFVPLFRRARIALEESRLPQLRLNAQLRLIPNPQGGRQYDLPVSTHEIGAFLPESNRLRYIDAEWSRESGRDICLYLHERPDSRIDADFPRISDLVHEVDEVLGIDGRPQYLALIHQSHPLYLPLHYVLFWPEGGVGHHRALRLRNTTQSGARRVRDKITPQMWARFLLYTRSNSFNIVHRGGALFQQFLVDLYLMVEKGRLEFYSAPRNQKKFRAEQYTKIIQYRRNAMEQGIPAKDLGRPVILPSSYKGGPRDRTNSFRNSIAIIQQYGTPSLFVTFTANPNWPEVQRNLYKDTNGVPSQRHWDRADLIARVFEMKRICITHTPFTNAVKGSVTQ</sequence>
<dbReference type="AlphaFoldDB" id="A0A7T7BMT7"/>
<protein>
    <submittedName>
        <fullName evidence="2">Transcriptional factor B3</fullName>
    </submittedName>
</protein>
<feature type="domain" description="Helitron helicase-like" evidence="1">
    <location>
        <begin position="355"/>
        <end position="526"/>
    </location>
</feature>
<dbReference type="InterPro" id="IPR025476">
    <property type="entry name" value="Helitron_helicase-like"/>
</dbReference>
<reference evidence="2 3" key="1">
    <citation type="submission" date="2020-08" db="EMBL/GenBank/DDBJ databases">
        <title>The completed genome sequence of the pathogenic ascomycete fungus Penicillium digitatum.</title>
        <authorList>
            <person name="Wang M."/>
        </authorList>
    </citation>
    <scope>NUCLEOTIDE SEQUENCE [LARGE SCALE GENOMIC DNA]</scope>
    <source>
        <strain evidence="2 3">PdW03</strain>
    </source>
</reference>
<dbReference type="Proteomes" id="UP000595662">
    <property type="component" value="Chromosome 4"/>
</dbReference>
<gene>
    <name evidence="2" type="ORF">Pdw03_0460</name>
</gene>
<dbReference type="PANTHER" id="PTHR45786">
    <property type="entry name" value="DNA BINDING PROTEIN-LIKE"/>
    <property type="match status" value="1"/>
</dbReference>